<evidence type="ECO:0000256" key="8">
    <source>
        <dbReference type="ARBA" id="ARBA00022801"/>
    </source>
</evidence>
<evidence type="ECO:0000256" key="1">
    <source>
        <dbReference type="ARBA" id="ARBA00001585"/>
    </source>
</evidence>
<protein>
    <recommendedName>
        <fullName evidence="4">prolyl aminopeptidase</fullName>
        <ecNumber evidence="4">3.4.11.5</ecNumber>
    </recommendedName>
    <alternativeName>
        <fullName evidence="9">Prolyl aminopeptidase</fullName>
    </alternativeName>
</protein>
<dbReference type="RefSeq" id="XP_066931270.1">
    <property type="nucleotide sequence ID" value="XM_067075169.1"/>
</dbReference>
<dbReference type="EC" id="3.4.11.5" evidence="4"/>
<dbReference type="SUPFAM" id="SSF53474">
    <property type="entry name" value="alpha/beta-Hydrolases"/>
    <property type="match status" value="1"/>
</dbReference>
<keyword evidence="8" id="KW-0378">Hydrolase</keyword>
<dbReference type="Pfam" id="PF00561">
    <property type="entry name" value="Abhydrolase_1"/>
    <property type="match status" value="1"/>
</dbReference>
<evidence type="ECO:0000313" key="12">
    <source>
        <dbReference type="Proteomes" id="UP000594262"/>
    </source>
</evidence>
<name>A0A7M5WWZ2_9CNID</name>
<proteinExistence type="inferred from homology"/>
<evidence type="ECO:0000256" key="4">
    <source>
        <dbReference type="ARBA" id="ARBA00012568"/>
    </source>
</evidence>
<keyword evidence="5" id="KW-0031">Aminopeptidase</keyword>
<evidence type="ECO:0000313" key="11">
    <source>
        <dbReference type="EnsemblMetazoa" id="CLYHEMP013965.1"/>
    </source>
</evidence>
<dbReference type="InterPro" id="IPR000073">
    <property type="entry name" value="AB_hydrolase_1"/>
</dbReference>
<dbReference type="GeneID" id="136818964"/>
<evidence type="ECO:0000256" key="9">
    <source>
        <dbReference type="ARBA" id="ARBA00029605"/>
    </source>
</evidence>
<dbReference type="PANTHER" id="PTHR43722">
    <property type="entry name" value="PROLINE IMINOPEPTIDASE"/>
    <property type="match status" value="1"/>
</dbReference>
<comment type="subcellular location">
    <subcellularLocation>
        <location evidence="2">Cytoplasm</location>
    </subcellularLocation>
</comment>
<evidence type="ECO:0000256" key="5">
    <source>
        <dbReference type="ARBA" id="ARBA00022438"/>
    </source>
</evidence>
<dbReference type="InterPro" id="IPR005944">
    <property type="entry name" value="Pro_iminopeptidase"/>
</dbReference>
<accession>A0A7M5WWZ2</accession>
<dbReference type="InterPro" id="IPR002410">
    <property type="entry name" value="Peptidase_S33"/>
</dbReference>
<dbReference type="GO" id="GO:0006508">
    <property type="term" value="P:proteolysis"/>
    <property type="evidence" value="ECO:0007669"/>
    <property type="project" value="UniProtKB-KW"/>
</dbReference>
<dbReference type="Proteomes" id="UP000594262">
    <property type="component" value="Unplaced"/>
</dbReference>
<comment type="catalytic activity">
    <reaction evidence="1">
        <text>Release of N-terminal proline from a peptide.</text>
        <dbReference type="EC" id="3.4.11.5"/>
    </reaction>
</comment>
<keyword evidence="12" id="KW-1185">Reference proteome</keyword>
<dbReference type="Gene3D" id="3.40.50.1820">
    <property type="entry name" value="alpha/beta hydrolase"/>
    <property type="match status" value="1"/>
</dbReference>
<evidence type="ECO:0000256" key="2">
    <source>
        <dbReference type="ARBA" id="ARBA00004496"/>
    </source>
</evidence>
<evidence type="ECO:0000256" key="3">
    <source>
        <dbReference type="ARBA" id="ARBA00010088"/>
    </source>
</evidence>
<evidence type="ECO:0000256" key="6">
    <source>
        <dbReference type="ARBA" id="ARBA00022490"/>
    </source>
</evidence>
<dbReference type="InterPro" id="IPR029058">
    <property type="entry name" value="AB_hydrolase_fold"/>
</dbReference>
<keyword evidence="6" id="KW-0963">Cytoplasm</keyword>
<reference evidence="11" key="1">
    <citation type="submission" date="2021-01" db="UniProtKB">
        <authorList>
            <consortium name="EnsemblMetazoa"/>
        </authorList>
    </citation>
    <scope>IDENTIFICATION</scope>
</reference>
<evidence type="ECO:0000256" key="7">
    <source>
        <dbReference type="ARBA" id="ARBA00022670"/>
    </source>
</evidence>
<dbReference type="EnsemblMetazoa" id="CLYHEMT013965.1">
    <property type="protein sequence ID" value="CLYHEMP013965.1"/>
    <property type="gene ID" value="CLYHEMG013965"/>
</dbReference>
<dbReference type="PRINTS" id="PR00793">
    <property type="entry name" value="PROAMNOPTASE"/>
</dbReference>
<sequence length="344" mass="39203">MSSETKESLFDVGNGIKLWYRTWGNSTGIPVLFVHGGPGNCVADYDGINEKFFNKEQYFVVEIDQRGTGNSLPSVRDGHKNMPMYKDISITQMAADFEKIRQELGISQWLVFGGSWGSTLGLYYAENYPSKCLGLIIRGIFLNTKDEFDAVYSQKPFEADAKRLAEFNTFFELASNEAKNSQEQTLDPNDSERMIRLYEKMILRGDRDAIWRFYVFENNLVEEDESKLLYPLKVSEGEFPTALSVSFFEARLFLRGTFEHPLTLMEDVKKLKEGTTGPVKTWVVQGTGDEVCPDRFARDLVDQLKKESIPTTSHFVDAGHKASSDGVFKALQDCIKDFNEYYTK</sequence>
<dbReference type="OrthoDB" id="10249433at2759"/>
<keyword evidence="7" id="KW-0645">Protease</keyword>
<dbReference type="GO" id="GO:0004177">
    <property type="term" value="F:aminopeptidase activity"/>
    <property type="evidence" value="ECO:0007669"/>
    <property type="project" value="UniProtKB-KW"/>
</dbReference>
<dbReference type="AlphaFoldDB" id="A0A7M5WWZ2"/>
<feature type="domain" description="AB hydrolase-1" evidence="10">
    <location>
        <begin position="30"/>
        <end position="325"/>
    </location>
</feature>
<comment type="similarity">
    <text evidence="3">Belongs to the peptidase S33 family.</text>
</comment>
<dbReference type="PANTHER" id="PTHR43722:SF1">
    <property type="entry name" value="PROLINE IMINOPEPTIDASE"/>
    <property type="match status" value="1"/>
</dbReference>
<organism evidence="11 12">
    <name type="scientific">Clytia hemisphaerica</name>
    <dbReference type="NCBI Taxonomy" id="252671"/>
    <lineage>
        <taxon>Eukaryota</taxon>
        <taxon>Metazoa</taxon>
        <taxon>Cnidaria</taxon>
        <taxon>Hydrozoa</taxon>
        <taxon>Hydroidolina</taxon>
        <taxon>Leptothecata</taxon>
        <taxon>Obeliida</taxon>
        <taxon>Clytiidae</taxon>
        <taxon>Clytia</taxon>
    </lineage>
</organism>
<evidence type="ECO:0000259" key="10">
    <source>
        <dbReference type="Pfam" id="PF00561"/>
    </source>
</evidence>
<dbReference type="GO" id="GO:0005737">
    <property type="term" value="C:cytoplasm"/>
    <property type="evidence" value="ECO:0007669"/>
    <property type="project" value="UniProtKB-SubCell"/>
</dbReference>